<accession>A0ABP6Q0K6</accession>
<dbReference type="EMBL" id="BAAAUH010000061">
    <property type="protein sequence ID" value="GAA3198964.1"/>
    <property type="molecule type" value="Genomic_DNA"/>
</dbReference>
<reference evidence="3" key="1">
    <citation type="journal article" date="2019" name="Int. J. Syst. Evol. Microbiol.">
        <title>The Global Catalogue of Microorganisms (GCM) 10K type strain sequencing project: providing services to taxonomists for standard genome sequencing and annotation.</title>
        <authorList>
            <consortium name="The Broad Institute Genomics Platform"/>
            <consortium name="The Broad Institute Genome Sequencing Center for Infectious Disease"/>
            <person name="Wu L."/>
            <person name="Ma J."/>
        </authorList>
    </citation>
    <scope>NUCLEOTIDE SEQUENCE [LARGE SCALE GENOMIC DNA]</scope>
    <source>
        <strain evidence="3">JCM 9095</strain>
    </source>
</reference>
<evidence type="ECO:0000313" key="3">
    <source>
        <dbReference type="Proteomes" id="UP001501866"/>
    </source>
</evidence>
<feature type="region of interest" description="Disordered" evidence="1">
    <location>
        <begin position="42"/>
        <end position="111"/>
    </location>
</feature>
<organism evidence="2 3">
    <name type="scientific">Streptomyces virens</name>
    <dbReference type="NCBI Taxonomy" id="285572"/>
    <lineage>
        <taxon>Bacteria</taxon>
        <taxon>Bacillati</taxon>
        <taxon>Actinomycetota</taxon>
        <taxon>Actinomycetes</taxon>
        <taxon>Kitasatosporales</taxon>
        <taxon>Streptomycetaceae</taxon>
        <taxon>Streptomyces</taxon>
    </lineage>
</organism>
<name>A0ABP6Q0K6_9ACTN</name>
<evidence type="ECO:0000313" key="2">
    <source>
        <dbReference type="EMBL" id="GAA3198964.1"/>
    </source>
</evidence>
<proteinExistence type="predicted"/>
<feature type="compositionally biased region" description="Gly residues" evidence="1">
    <location>
        <begin position="76"/>
        <end position="105"/>
    </location>
</feature>
<keyword evidence="3" id="KW-1185">Reference proteome</keyword>
<sequence>MNVRSGTSWYEVTPRCHSDHTSAARASGTSMPATVTGAIRSASGFAGRWPYRQIPGRADGRARSSQAATADAEPGGRSGIGGAPGERAGRGGVAGTSGGPAGRGTGSACVPCVSRVPSLSIAPAP</sequence>
<dbReference type="Proteomes" id="UP001501866">
    <property type="component" value="Unassembled WGS sequence"/>
</dbReference>
<gene>
    <name evidence="2" type="ORF">GCM10010451_56830</name>
</gene>
<protein>
    <submittedName>
        <fullName evidence="2">Uncharacterized protein</fullName>
    </submittedName>
</protein>
<evidence type="ECO:0000256" key="1">
    <source>
        <dbReference type="SAM" id="MobiDB-lite"/>
    </source>
</evidence>
<comment type="caution">
    <text evidence="2">The sequence shown here is derived from an EMBL/GenBank/DDBJ whole genome shotgun (WGS) entry which is preliminary data.</text>
</comment>